<evidence type="ECO:0000256" key="1">
    <source>
        <dbReference type="ARBA" id="ARBA00001541"/>
    </source>
</evidence>
<reference evidence="7 8" key="1">
    <citation type="journal article" date="2014" name="Antonie Van Leeuwenhoek">
        <title>Fictibacillus enclensis sp. nov., isolated from marine sediment.</title>
        <authorList>
            <person name="Dastager S.G."/>
            <person name="Mawlankar R."/>
            <person name="Srinivasan K."/>
            <person name="Tang S.K."/>
            <person name="Lee J.C."/>
            <person name="Ramana V.V."/>
            <person name="Shouche Y.S."/>
        </authorList>
    </citation>
    <scope>NUCLEOTIDE SEQUENCE [LARGE SCALE GENOMIC DNA]</scope>
    <source>
        <strain evidence="7 8">NIO-1003</strain>
    </source>
</reference>
<dbReference type="InterPro" id="IPR050903">
    <property type="entry name" value="Bact_Chemotaxis_MeTrfase"/>
</dbReference>
<dbReference type="InterPro" id="IPR036804">
    <property type="entry name" value="CheR_N_sf"/>
</dbReference>
<dbReference type="Proteomes" id="UP000054099">
    <property type="component" value="Unassembled WGS sequence"/>
</dbReference>
<evidence type="ECO:0000256" key="2">
    <source>
        <dbReference type="ARBA" id="ARBA00012534"/>
    </source>
</evidence>
<keyword evidence="4" id="KW-0808">Transferase</keyword>
<accession>A0A0V8JF78</accession>
<dbReference type="Gene3D" id="3.40.50.150">
    <property type="entry name" value="Vaccinia Virus protein VP39"/>
    <property type="match status" value="1"/>
</dbReference>
<sequence>MMDQDYMRFVERINLLTSIDLSLYKEAQMKRRLTALRDKKNYASFSGYYDALKGDQRLMDEFLERMTINVSEFFRNPERWDVVRHRIIPELIAQKRKLKLWSAACAAGEEPYTLSCLLHNDSSKREYSILATDLDRAALKRAQEGIYDNNALKHVPEAIRSSCFSDTEKGTAIGDHLKKNIRFKQHNLLLDAFEDGFDLIVCRNVMIYFTEEAKEELFRKFSEALRPGGYLFVGSTEQIFYPGRFNLHPMEPFFYQKPIS</sequence>
<evidence type="ECO:0000259" key="6">
    <source>
        <dbReference type="PROSITE" id="PS50123"/>
    </source>
</evidence>
<dbReference type="PRINTS" id="PR00996">
    <property type="entry name" value="CHERMTFRASE"/>
</dbReference>
<dbReference type="SUPFAM" id="SSF53335">
    <property type="entry name" value="S-adenosyl-L-methionine-dependent methyltransferases"/>
    <property type="match status" value="1"/>
</dbReference>
<dbReference type="InterPro" id="IPR029063">
    <property type="entry name" value="SAM-dependent_MTases_sf"/>
</dbReference>
<keyword evidence="8" id="KW-1185">Reference proteome</keyword>
<dbReference type="InterPro" id="IPR022642">
    <property type="entry name" value="CheR_C"/>
</dbReference>
<dbReference type="GO" id="GO:0032259">
    <property type="term" value="P:methylation"/>
    <property type="evidence" value="ECO:0007669"/>
    <property type="project" value="UniProtKB-KW"/>
</dbReference>
<proteinExistence type="predicted"/>
<evidence type="ECO:0000256" key="3">
    <source>
        <dbReference type="ARBA" id="ARBA00022603"/>
    </source>
</evidence>
<keyword evidence="5" id="KW-0949">S-adenosyl-L-methionine</keyword>
<dbReference type="InterPro" id="IPR022641">
    <property type="entry name" value="CheR_N"/>
</dbReference>
<dbReference type="PROSITE" id="PS50123">
    <property type="entry name" value="CHER"/>
    <property type="match status" value="1"/>
</dbReference>
<name>A0A0V8JF78_9BACL</name>
<evidence type="ECO:0000313" key="7">
    <source>
        <dbReference type="EMBL" id="KSU85580.1"/>
    </source>
</evidence>
<dbReference type="SUPFAM" id="SSF47757">
    <property type="entry name" value="Chemotaxis receptor methyltransferase CheR, N-terminal domain"/>
    <property type="match status" value="1"/>
</dbReference>
<dbReference type="SMART" id="SM00138">
    <property type="entry name" value="MeTrc"/>
    <property type="match status" value="1"/>
</dbReference>
<dbReference type="OrthoDB" id="9816309at2"/>
<feature type="domain" description="CheR-type methyltransferase" evidence="6">
    <location>
        <begin position="1"/>
        <end position="260"/>
    </location>
</feature>
<protein>
    <recommendedName>
        <fullName evidence="2">protein-glutamate O-methyltransferase</fullName>
        <ecNumber evidence="2">2.1.1.80</ecNumber>
    </recommendedName>
</protein>
<comment type="catalytic activity">
    <reaction evidence="1">
        <text>L-glutamyl-[protein] + S-adenosyl-L-methionine = [protein]-L-glutamate 5-O-methyl ester + S-adenosyl-L-homocysteine</text>
        <dbReference type="Rhea" id="RHEA:24452"/>
        <dbReference type="Rhea" id="RHEA-COMP:10208"/>
        <dbReference type="Rhea" id="RHEA-COMP:10311"/>
        <dbReference type="ChEBI" id="CHEBI:29973"/>
        <dbReference type="ChEBI" id="CHEBI:57856"/>
        <dbReference type="ChEBI" id="CHEBI:59789"/>
        <dbReference type="ChEBI" id="CHEBI:82795"/>
        <dbReference type="EC" id="2.1.1.80"/>
    </reaction>
</comment>
<dbReference type="RefSeq" id="WP_061970657.1">
    <property type="nucleotide sequence ID" value="NZ_FMAV01000001.1"/>
</dbReference>
<dbReference type="EC" id="2.1.1.80" evidence="2"/>
<organism evidence="7 8">
    <name type="scientific">Fictibacillus enclensis</name>
    <dbReference type="NCBI Taxonomy" id="1017270"/>
    <lineage>
        <taxon>Bacteria</taxon>
        <taxon>Bacillati</taxon>
        <taxon>Bacillota</taxon>
        <taxon>Bacilli</taxon>
        <taxon>Bacillales</taxon>
        <taxon>Fictibacillaceae</taxon>
        <taxon>Fictibacillus</taxon>
    </lineage>
</organism>
<dbReference type="Pfam" id="PF03705">
    <property type="entry name" value="CheR_N"/>
    <property type="match status" value="1"/>
</dbReference>
<gene>
    <name evidence="7" type="ORF">AS030_08815</name>
</gene>
<evidence type="ECO:0000256" key="5">
    <source>
        <dbReference type="ARBA" id="ARBA00022691"/>
    </source>
</evidence>
<evidence type="ECO:0000313" key="8">
    <source>
        <dbReference type="Proteomes" id="UP000054099"/>
    </source>
</evidence>
<dbReference type="InterPro" id="IPR000780">
    <property type="entry name" value="CheR_MeTrfase"/>
</dbReference>
<dbReference type="PANTHER" id="PTHR24422:SF19">
    <property type="entry name" value="CHEMOTAXIS PROTEIN METHYLTRANSFERASE"/>
    <property type="match status" value="1"/>
</dbReference>
<evidence type="ECO:0000256" key="4">
    <source>
        <dbReference type="ARBA" id="ARBA00022679"/>
    </source>
</evidence>
<dbReference type="Pfam" id="PF01739">
    <property type="entry name" value="CheR"/>
    <property type="match status" value="1"/>
</dbReference>
<dbReference type="EMBL" id="LNQN01000001">
    <property type="protein sequence ID" value="KSU85580.1"/>
    <property type="molecule type" value="Genomic_DNA"/>
</dbReference>
<dbReference type="GO" id="GO:0008983">
    <property type="term" value="F:protein-glutamate O-methyltransferase activity"/>
    <property type="evidence" value="ECO:0007669"/>
    <property type="project" value="UniProtKB-EC"/>
</dbReference>
<keyword evidence="3" id="KW-0489">Methyltransferase</keyword>
<dbReference type="CDD" id="cd02440">
    <property type="entry name" value="AdoMet_MTases"/>
    <property type="match status" value="1"/>
</dbReference>
<comment type="caution">
    <text evidence="7">The sequence shown here is derived from an EMBL/GenBank/DDBJ whole genome shotgun (WGS) entry which is preliminary data.</text>
</comment>
<dbReference type="AlphaFoldDB" id="A0A0V8JF78"/>
<dbReference type="PANTHER" id="PTHR24422">
    <property type="entry name" value="CHEMOTAXIS PROTEIN METHYLTRANSFERASE"/>
    <property type="match status" value="1"/>
</dbReference>
<dbReference type="Gene3D" id="1.10.155.10">
    <property type="entry name" value="Chemotaxis receptor methyltransferase CheR, N-terminal domain"/>
    <property type="match status" value="1"/>
</dbReference>